<proteinExistence type="predicted"/>
<dbReference type="RefSeq" id="WP_317945157.1">
    <property type="nucleotide sequence ID" value="NZ_JAUBDI010000014.1"/>
</dbReference>
<evidence type="ECO:0000313" key="2">
    <source>
        <dbReference type="EMBL" id="MDW0114260.1"/>
    </source>
</evidence>
<reference evidence="2 3" key="1">
    <citation type="submission" date="2023-06" db="EMBL/GenBank/DDBJ databases">
        <title>Sporosarcina sp. nov., isolated from Korean traditional fermented seafood 'Jeotgal'.</title>
        <authorList>
            <person name="Yang A.I."/>
            <person name="Shin N.-R."/>
        </authorList>
    </citation>
    <scope>NUCLEOTIDE SEQUENCE [LARGE SCALE GENOMIC DNA]</scope>
    <source>
        <strain evidence="2 3">KCTC13119</strain>
    </source>
</reference>
<accession>A0ABU4GBA2</accession>
<sequence>MSKKHTLLAMLFAIIGFVFSQLFQNMFYWGGQSFSWFYVGVGLSYGCSILSVVFMVTSYQKNGLIGSDILFNLFSSLLVGTSIFWTTFIVIAWHG</sequence>
<evidence type="ECO:0000256" key="1">
    <source>
        <dbReference type="SAM" id="Phobius"/>
    </source>
</evidence>
<protein>
    <submittedName>
        <fullName evidence="2">Uncharacterized protein</fullName>
    </submittedName>
</protein>
<comment type="caution">
    <text evidence="2">The sequence shown here is derived from an EMBL/GenBank/DDBJ whole genome shotgun (WGS) entry which is preliminary data.</text>
</comment>
<feature type="transmembrane region" description="Helical" evidence="1">
    <location>
        <begin position="69"/>
        <end position="93"/>
    </location>
</feature>
<gene>
    <name evidence="2" type="ORF">QT711_13770</name>
</gene>
<keyword evidence="1" id="KW-0812">Transmembrane</keyword>
<feature type="transmembrane region" description="Helical" evidence="1">
    <location>
        <begin position="36"/>
        <end position="57"/>
    </location>
</feature>
<keyword evidence="3" id="KW-1185">Reference proteome</keyword>
<evidence type="ECO:0000313" key="3">
    <source>
        <dbReference type="Proteomes" id="UP001282284"/>
    </source>
</evidence>
<dbReference type="Proteomes" id="UP001282284">
    <property type="component" value="Unassembled WGS sequence"/>
</dbReference>
<name>A0ABU4GBA2_9BACL</name>
<keyword evidence="1" id="KW-0472">Membrane</keyword>
<dbReference type="EMBL" id="JAUBDI010000014">
    <property type="protein sequence ID" value="MDW0114260.1"/>
    <property type="molecule type" value="Genomic_DNA"/>
</dbReference>
<organism evidence="2 3">
    <name type="scientific">Sporosarcina saromensis</name>
    <dbReference type="NCBI Taxonomy" id="359365"/>
    <lineage>
        <taxon>Bacteria</taxon>
        <taxon>Bacillati</taxon>
        <taxon>Bacillota</taxon>
        <taxon>Bacilli</taxon>
        <taxon>Bacillales</taxon>
        <taxon>Caryophanaceae</taxon>
        <taxon>Sporosarcina</taxon>
    </lineage>
</organism>
<keyword evidence="1" id="KW-1133">Transmembrane helix</keyword>